<dbReference type="AlphaFoldDB" id="A0A7S2GR72"/>
<dbReference type="PANTHER" id="PTHR48041">
    <property type="entry name" value="ABC TRANSPORTER G FAMILY MEMBER 28"/>
    <property type="match status" value="1"/>
</dbReference>
<reference evidence="11" key="1">
    <citation type="submission" date="2021-01" db="EMBL/GenBank/DDBJ databases">
        <authorList>
            <person name="Corre E."/>
            <person name="Pelletier E."/>
            <person name="Niang G."/>
            <person name="Scheremetjew M."/>
            <person name="Finn R."/>
            <person name="Kale V."/>
            <person name="Holt S."/>
            <person name="Cochrane G."/>
            <person name="Meng A."/>
            <person name="Brown T."/>
            <person name="Cohen L."/>
        </authorList>
    </citation>
    <scope>NUCLEOTIDE SEQUENCE</scope>
    <source>
        <strain evidence="11">UTEX LB 985</strain>
    </source>
</reference>
<accession>A0A7S2GR72</accession>
<sequence length="772" mass="82671">MGPSGSGKTSFLHALAAQPISGLVTSGSITLDGRDVWALPKGTLALVHQDASLPEALTAREAMLFAAGLCLPKRHKHHELVEELLWQLGLARVADSRIGGRLAGGGGLSGGEHKRVSIGVALATSPRVLLLDEPSSGLDSFASFTLCKLLRRLASQRPVLLSVHQPSSQLFASFDDLLLLTEGRLLFHGKPLEACPYLYDLGAPCAKPGVSDGDHLLHILVTHATELRNAAARTRRIRPLIKRKTTFTNLSMASFSHRSTRLSEISERKPTSSTVETMGVDPGQLSELVTRVSIGDCWDMCLLWVSKLVLEVRWLSWRCVVQLARERSFLATQLFTHLIMAALIGAAYYQVDADLTGFQNKAGSINFLLTFFAIGGLSTSGTLTREWALFWSEHHAGFYTVSAYTVTRLLIELFMLRVLPSVAFAGIVYALMGLRTTSAALVNFLFVSALASVDSALLCSMVAVLFPRSPGAATVVSTVLVLICIMFGGFLLSLSVLPTSWRNFAELSFCLHAFKTMLTTELQNDWVKVEVPGAPPVSLRASNIFVLLGLDGSRARTNWLCLFLFGFVCCAVTVLAIRAHMKQYLGHFAALFFKLVGAPPPPPIPPSDTSVSSLASIGPGQCPSGPDGIAPVISERKISQASSAASGCEGRADKPDHNETDHSEASRVTFAADLHAECSGARSEKYLRRENRRKNTAAPEATKSSTESSTSSYSNAPVASYAVEVEVLNEGAGASHGASDVETGVPLVYTRSSLKPPSGTDSSVAVPAGPDL</sequence>
<feature type="region of interest" description="Disordered" evidence="8">
    <location>
        <begin position="750"/>
        <end position="772"/>
    </location>
</feature>
<feature type="compositionally biased region" description="Polar residues" evidence="8">
    <location>
        <begin position="750"/>
        <end position="763"/>
    </location>
</feature>
<evidence type="ECO:0000256" key="9">
    <source>
        <dbReference type="SAM" id="Phobius"/>
    </source>
</evidence>
<organism evidence="11">
    <name type="scientific">Haptolina brevifila</name>
    <dbReference type="NCBI Taxonomy" id="156173"/>
    <lineage>
        <taxon>Eukaryota</taxon>
        <taxon>Haptista</taxon>
        <taxon>Haptophyta</taxon>
        <taxon>Prymnesiophyceae</taxon>
        <taxon>Prymnesiales</taxon>
        <taxon>Prymnesiaceae</taxon>
        <taxon>Haptolina</taxon>
    </lineage>
</organism>
<evidence type="ECO:0000256" key="4">
    <source>
        <dbReference type="ARBA" id="ARBA00022741"/>
    </source>
</evidence>
<evidence type="ECO:0000256" key="1">
    <source>
        <dbReference type="ARBA" id="ARBA00004141"/>
    </source>
</evidence>
<feature type="transmembrane region" description="Helical" evidence="9">
    <location>
        <begin position="557"/>
        <end position="577"/>
    </location>
</feature>
<feature type="transmembrane region" description="Helical" evidence="9">
    <location>
        <begin position="363"/>
        <end position="383"/>
    </location>
</feature>
<evidence type="ECO:0000259" key="10">
    <source>
        <dbReference type="PROSITE" id="PS50893"/>
    </source>
</evidence>
<comment type="subcellular location">
    <subcellularLocation>
        <location evidence="1">Membrane</location>
        <topology evidence="1">Multi-pass membrane protein</topology>
    </subcellularLocation>
</comment>
<dbReference type="InterPro" id="IPR003439">
    <property type="entry name" value="ABC_transporter-like_ATP-bd"/>
</dbReference>
<dbReference type="PANTHER" id="PTHR48041:SF2">
    <property type="entry name" value="ATP-DEPENDENT PERMEASE-RELATED"/>
    <property type="match status" value="1"/>
</dbReference>
<feature type="compositionally biased region" description="Basic and acidic residues" evidence="8">
    <location>
        <begin position="650"/>
        <end position="665"/>
    </location>
</feature>
<dbReference type="GO" id="GO:0016020">
    <property type="term" value="C:membrane"/>
    <property type="evidence" value="ECO:0007669"/>
    <property type="project" value="UniProtKB-SubCell"/>
</dbReference>
<evidence type="ECO:0000256" key="3">
    <source>
        <dbReference type="ARBA" id="ARBA00022692"/>
    </source>
</evidence>
<protein>
    <recommendedName>
        <fullName evidence="10">ABC transporter domain-containing protein</fullName>
    </recommendedName>
</protein>
<feature type="compositionally biased region" description="Low complexity" evidence="8">
    <location>
        <begin position="696"/>
        <end position="715"/>
    </location>
</feature>
<dbReference type="GO" id="GO:0140359">
    <property type="term" value="F:ABC-type transporter activity"/>
    <property type="evidence" value="ECO:0007669"/>
    <property type="project" value="InterPro"/>
</dbReference>
<evidence type="ECO:0000256" key="2">
    <source>
        <dbReference type="ARBA" id="ARBA00022448"/>
    </source>
</evidence>
<dbReference type="GO" id="GO:0005524">
    <property type="term" value="F:ATP binding"/>
    <property type="evidence" value="ECO:0007669"/>
    <property type="project" value="UniProtKB-KW"/>
</dbReference>
<dbReference type="InterPro" id="IPR013525">
    <property type="entry name" value="ABC2_TM"/>
</dbReference>
<gene>
    <name evidence="11" type="ORF">CBRE1094_LOCUS20312</name>
</gene>
<dbReference type="Gene3D" id="3.40.50.300">
    <property type="entry name" value="P-loop containing nucleotide triphosphate hydrolases"/>
    <property type="match status" value="1"/>
</dbReference>
<evidence type="ECO:0000256" key="8">
    <source>
        <dbReference type="SAM" id="MobiDB-lite"/>
    </source>
</evidence>
<dbReference type="Pfam" id="PF00005">
    <property type="entry name" value="ABC_tran"/>
    <property type="match status" value="1"/>
</dbReference>
<feature type="transmembrane region" description="Helical" evidence="9">
    <location>
        <begin position="414"/>
        <end position="432"/>
    </location>
</feature>
<feature type="region of interest" description="Disordered" evidence="8">
    <location>
        <begin position="644"/>
        <end position="665"/>
    </location>
</feature>
<dbReference type="PROSITE" id="PS50893">
    <property type="entry name" value="ABC_TRANSPORTER_2"/>
    <property type="match status" value="1"/>
</dbReference>
<evidence type="ECO:0000256" key="5">
    <source>
        <dbReference type="ARBA" id="ARBA00022840"/>
    </source>
</evidence>
<proteinExistence type="predicted"/>
<keyword evidence="2" id="KW-0813">Transport</keyword>
<dbReference type="GO" id="GO:0016887">
    <property type="term" value="F:ATP hydrolysis activity"/>
    <property type="evidence" value="ECO:0007669"/>
    <property type="project" value="InterPro"/>
</dbReference>
<keyword evidence="4" id="KW-0547">Nucleotide-binding</keyword>
<dbReference type="SUPFAM" id="SSF52540">
    <property type="entry name" value="P-loop containing nucleoside triphosphate hydrolases"/>
    <property type="match status" value="1"/>
</dbReference>
<dbReference type="Pfam" id="PF01061">
    <property type="entry name" value="ABC2_membrane"/>
    <property type="match status" value="1"/>
</dbReference>
<dbReference type="InterPro" id="IPR027417">
    <property type="entry name" value="P-loop_NTPase"/>
</dbReference>
<feature type="domain" description="ABC transporter" evidence="10">
    <location>
        <begin position="1"/>
        <end position="207"/>
    </location>
</feature>
<feature type="transmembrane region" description="Helical" evidence="9">
    <location>
        <begin position="444"/>
        <end position="466"/>
    </location>
</feature>
<name>A0A7S2GR72_9EUKA</name>
<keyword evidence="3 9" id="KW-0812">Transmembrane</keyword>
<dbReference type="EMBL" id="HBGU01037114">
    <property type="protein sequence ID" value="CAD9463211.1"/>
    <property type="molecule type" value="Transcribed_RNA"/>
</dbReference>
<feature type="region of interest" description="Disordered" evidence="8">
    <location>
        <begin position="681"/>
        <end position="715"/>
    </location>
</feature>
<keyword evidence="5" id="KW-0067">ATP-binding</keyword>
<keyword evidence="6 9" id="KW-1133">Transmembrane helix</keyword>
<dbReference type="InterPro" id="IPR050352">
    <property type="entry name" value="ABCG_transporters"/>
</dbReference>
<dbReference type="InterPro" id="IPR003593">
    <property type="entry name" value="AAA+_ATPase"/>
</dbReference>
<dbReference type="SMART" id="SM00382">
    <property type="entry name" value="AAA"/>
    <property type="match status" value="1"/>
</dbReference>
<feature type="transmembrane region" description="Helical" evidence="9">
    <location>
        <begin position="334"/>
        <end position="351"/>
    </location>
</feature>
<feature type="transmembrane region" description="Helical" evidence="9">
    <location>
        <begin position="473"/>
        <end position="497"/>
    </location>
</feature>
<evidence type="ECO:0000256" key="7">
    <source>
        <dbReference type="ARBA" id="ARBA00023136"/>
    </source>
</evidence>
<keyword evidence="7 9" id="KW-0472">Membrane</keyword>
<evidence type="ECO:0000313" key="11">
    <source>
        <dbReference type="EMBL" id="CAD9463211.1"/>
    </source>
</evidence>
<evidence type="ECO:0000256" key="6">
    <source>
        <dbReference type="ARBA" id="ARBA00022989"/>
    </source>
</evidence>